<evidence type="ECO:0000313" key="8">
    <source>
        <dbReference type="Proteomes" id="UP000824175"/>
    </source>
</evidence>
<evidence type="ECO:0000256" key="5">
    <source>
        <dbReference type="ARBA" id="ARBA00023136"/>
    </source>
</evidence>
<keyword evidence="5 6" id="KW-0472">Membrane</keyword>
<keyword evidence="6" id="KW-0808">Transferase</keyword>
<keyword evidence="6" id="KW-0046">Antibiotic resistance</keyword>
<evidence type="ECO:0000256" key="6">
    <source>
        <dbReference type="RuleBase" id="RU363042"/>
    </source>
</evidence>
<feature type="transmembrane region" description="Helical" evidence="6">
    <location>
        <begin position="265"/>
        <end position="284"/>
    </location>
</feature>
<gene>
    <name evidence="6" type="primary">mprF</name>
    <name evidence="7" type="ORF">IAD15_01455</name>
</gene>
<organism evidence="7 8">
    <name type="scientific">Candidatus Fimiplasma intestinipullorum</name>
    <dbReference type="NCBI Taxonomy" id="2840825"/>
    <lineage>
        <taxon>Bacteria</taxon>
        <taxon>Bacillati</taxon>
        <taxon>Bacillota</taxon>
        <taxon>Clostridia</taxon>
        <taxon>Eubacteriales</taxon>
        <taxon>Candidatus Fimiplasma</taxon>
    </lineage>
</organism>
<dbReference type="PANTHER" id="PTHR37693">
    <property type="entry name" value="PHOSPHATIDYLGLYCEROL LYSYLTRANSFERASE"/>
    <property type="match status" value="1"/>
</dbReference>
<keyword evidence="4 6" id="KW-1133">Transmembrane helix</keyword>
<feature type="transmembrane region" description="Helical" evidence="6">
    <location>
        <begin position="12"/>
        <end position="31"/>
    </location>
</feature>
<evidence type="ECO:0000256" key="4">
    <source>
        <dbReference type="ARBA" id="ARBA00022989"/>
    </source>
</evidence>
<evidence type="ECO:0000313" key="7">
    <source>
        <dbReference type="EMBL" id="HIU12723.1"/>
    </source>
</evidence>
<comment type="function">
    <text evidence="6">Catalyzes the transfer of a lysyl group from L-lysyl-tRNA(Lys) to membrane-bound phosphatidylglycerol (PG), which produces lysylphosphatidylglycerol (LPG), a major component of the bacterial membrane with a positive net charge. LPG synthesis contributes to bacterial virulence as it is involved in the resistance mechanism against cationic antimicrobial peptides (CAMP) produces by the host's immune system (defensins, cathelicidins) and by the competing microorganisms.</text>
</comment>
<dbReference type="GO" id="GO:0006629">
    <property type="term" value="P:lipid metabolic process"/>
    <property type="evidence" value="ECO:0007669"/>
    <property type="project" value="UniProtKB-KW"/>
</dbReference>
<sequence>MKRVIKKYALNILWIILFAIIAIYFSLRGEYQDIMAVLGGIDVFWLIVIILLAIVPYLFDGLILTIFARIYKKTYRLKQGIVNALSGGFFNGITPFASGGQFAQVYIFKKQGVETTSGIGILLMNFIVYQIAMVFYTLLILIFKFNKFYTEFSSFVSLALIGFAINAVVIFGLLFGAISHRFQRFLTGTVLLIGHKLHIVKNYEVSKVNLDQKILDFRRELGIMSKHKGTIAVIFVLFLIRLTILYSIPFFTMLSLGRSLPFSDYFDYVGISAFIYMITSFIPIPGASGGSEATYVLLYSYVMGNVMASSSMLIWRFATYYLVMLAGGLTFSLNREINRRTGDELL</sequence>
<feature type="transmembrane region" description="Helical" evidence="6">
    <location>
        <begin position="43"/>
        <end position="68"/>
    </location>
</feature>
<dbReference type="PANTHER" id="PTHR37693:SF1">
    <property type="entry name" value="INTEGRAL MEMBRANE PROTEIN"/>
    <property type="match status" value="1"/>
</dbReference>
<keyword evidence="2" id="KW-1003">Cell membrane</keyword>
<comment type="catalytic activity">
    <reaction evidence="6">
        <text>L-lysyl-tRNA(Lys) + a 1,2-diacyl-sn-glycero-3-phospho-(1'-sn-glycerol) = a 1,2-diacyl-sn-glycero-3-phospho-1'-(3'-O-L-lysyl)-sn-glycerol + tRNA(Lys)</text>
        <dbReference type="Rhea" id="RHEA:10668"/>
        <dbReference type="Rhea" id="RHEA-COMP:9696"/>
        <dbReference type="Rhea" id="RHEA-COMP:9697"/>
        <dbReference type="ChEBI" id="CHEBI:64716"/>
        <dbReference type="ChEBI" id="CHEBI:75792"/>
        <dbReference type="ChEBI" id="CHEBI:78442"/>
        <dbReference type="ChEBI" id="CHEBI:78529"/>
        <dbReference type="EC" id="2.3.2.3"/>
    </reaction>
</comment>
<accession>A0A9D1HLP6</accession>
<protein>
    <recommendedName>
        <fullName evidence="6">Phosphatidylglycerol lysyltransferase</fullName>
        <ecNumber evidence="6">2.3.2.3</ecNumber>
    </recommendedName>
    <alternativeName>
        <fullName evidence="6">Lysylphosphatidylglycerol synthase</fullName>
    </alternativeName>
</protein>
<dbReference type="GO" id="GO:0050071">
    <property type="term" value="F:phosphatidylglycerol lysyltransferase activity"/>
    <property type="evidence" value="ECO:0007669"/>
    <property type="project" value="UniProtKB-EC"/>
</dbReference>
<reference evidence="7" key="1">
    <citation type="submission" date="2020-10" db="EMBL/GenBank/DDBJ databases">
        <authorList>
            <person name="Gilroy R."/>
        </authorList>
    </citation>
    <scope>NUCLEOTIDE SEQUENCE</scope>
    <source>
        <strain evidence="7">CHK195-11698</strain>
    </source>
</reference>
<feature type="transmembrane region" description="Helical" evidence="6">
    <location>
        <begin position="231"/>
        <end position="253"/>
    </location>
</feature>
<comment type="similarity">
    <text evidence="6">Belongs to the LPG synthase family.</text>
</comment>
<feature type="transmembrane region" description="Helical" evidence="6">
    <location>
        <begin position="118"/>
        <end position="143"/>
    </location>
</feature>
<keyword evidence="6" id="KW-0443">Lipid metabolism</keyword>
<evidence type="ECO:0000256" key="3">
    <source>
        <dbReference type="ARBA" id="ARBA00022692"/>
    </source>
</evidence>
<dbReference type="InterPro" id="IPR022791">
    <property type="entry name" value="L-PG_synthase/AglD"/>
</dbReference>
<comment type="subcellular location">
    <subcellularLocation>
        <location evidence="1 6">Cell membrane</location>
        <topology evidence="1 6">Multi-pass membrane protein</topology>
    </subcellularLocation>
</comment>
<feature type="transmembrane region" description="Helical" evidence="6">
    <location>
        <begin position="155"/>
        <end position="178"/>
    </location>
</feature>
<dbReference type="EC" id="2.3.2.3" evidence="6"/>
<proteinExistence type="inferred from homology"/>
<dbReference type="Proteomes" id="UP000824175">
    <property type="component" value="Unassembled WGS sequence"/>
</dbReference>
<comment type="caution">
    <text evidence="7">The sequence shown here is derived from an EMBL/GenBank/DDBJ whole genome shotgun (WGS) entry which is preliminary data.</text>
</comment>
<evidence type="ECO:0000256" key="1">
    <source>
        <dbReference type="ARBA" id="ARBA00004651"/>
    </source>
</evidence>
<keyword evidence="3 6" id="KW-0812">Transmembrane</keyword>
<dbReference type="AlphaFoldDB" id="A0A9D1HLP6"/>
<evidence type="ECO:0000256" key="2">
    <source>
        <dbReference type="ARBA" id="ARBA00022475"/>
    </source>
</evidence>
<dbReference type="EMBL" id="DVMJ01000008">
    <property type="protein sequence ID" value="HIU12723.1"/>
    <property type="molecule type" value="Genomic_DNA"/>
</dbReference>
<dbReference type="Pfam" id="PF03706">
    <property type="entry name" value="LPG_synthase_TM"/>
    <property type="match status" value="1"/>
</dbReference>
<name>A0A9D1HLP6_9FIRM</name>
<dbReference type="GO" id="GO:0046677">
    <property type="term" value="P:response to antibiotic"/>
    <property type="evidence" value="ECO:0007669"/>
    <property type="project" value="UniProtKB-KW"/>
</dbReference>
<dbReference type="NCBIfam" id="TIGR00374">
    <property type="entry name" value="flippase-like domain"/>
    <property type="match status" value="1"/>
</dbReference>
<reference evidence="7" key="2">
    <citation type="journal article" date="2021" name="PeerJ">
        <title>Extensive microbial diversity within the chicken gut microbiome revealed by metagenomics and culture.</title>
        <authorList>
            <person name="Gilroy R."/>
            <person name="Ravi A."/>
            <person name="Getino M."/>
            <person name="Pursley I."/>
            <person name="Horton D.L."/>
            <person name="Alikhan N.F."/>
            <person name="Baker D."/>
            <person name="Gharbi K."/>
            <person name="Hall N."/>
            <person name="Watson M."/>
            <person name="Adriaenssens E.M."/>
            <person name="Foster-Nyarko E."/>
            <person name="Jarju S."/>
            <person name="Secka A."/>
            <person name="Antonio M."/>
            <person name="Oren A."/>
            <person name="Chaudhuri R.R."/>
            <person name="La Ragione R."/>
            <person name="Hildebrand F."/>
            <person name="Pallen M.J."/>
        </authorList>
    </citation>
    <scope>NUCLEOTIDE SEQUENCE</scope>
    <source>
        <strain evidence="7">CHK195-11698</strain>
    </source>
</reference>
<dbReference type="GO" id="GO:0005886">
    <property type="term" value="C:plasma membrane"/>
    <property type="evidence" value="ECO:0007669"/>
    <property type="project" value="UniProtKB-SubCell"/>
</dbReference>